<dbReference type="Proteomes" id="UP000176791">
    <property type="component" value="Unassembled WGS sequence"/>
</dbReference>
<dbReference type="STRING" id="1797460.A3E73_00265"/>
<sequence>MKSLEKLDYLPYFTIQSVNQLTGGSMASTRLLLSRQEESGKVFRIKRGYYMTREFWLQNKHDLNFTAMISAIIQPHSYLTGVWVLQKYGVMTEGIYLVTAATLKHTRSISNKLASFHYFHIQEKLFNYYQETNFAGIICREATAAKALFDFFYFRSEHPGLRSKNYDLAEDERLNLEEWDSKMKTEFLQLTEKSKSPKMKRIAANLSRKIWV</sequence>
<dbReference type="AlphaFoldDB" id="A0A1F5DL14"/>
<comment type="caution">
    <text evidence="1">The sequence shown here is derived from an EMBL/GenBank/DDBJ whole genome shotgun (WGS) entry which is preliminary data.</text>
</comment>
<name>A0A1F5DL14_9BACT</name>
<organism evidence="1 2">
    <name type="scientific">Candidatus Beckwithbacteria bacterium RIFCSPHIGHO2_12_FULL_47_17</name>
    <dbReference type="NCBI Taxonomy" id="1797460"/>
    <lineage>
        <taxon>Bacteria</taxon>
        <taxon>Candidatus Beckwithiibacteriota</taxon>
    </lineage>
</organism>
<proteinExistence type="predicted"/>
<reference evidence="1 2" key="1">
    <citation type="journal article" date="2016" name="Nat. Commun.">
        <title>Thousands of microbial genomes shed light on interconnected biogeochemical processes in an aquifer system.</title>
        <authorList>
            <person name="Anantharaman K."/>
            <person name="Brown C.T."/>
            <person name="Hug L.A."/>
            <person name="Sharon I."/>
            <person name="Castelle C.J."/>
            <person name="Probst A.J."/>
            <person name="Thomas B.C."/>
            <person name="Singh A."/>
            <person name="Wilkins M.J."/>
            <person name="Karaoz U."/>
            <person name="Brodie E.L."/>
            <person name="Williams K.H."/>
            <person name="Hubbard S.S."/>
            <person name="Banfield J.F."/>
        </authorList>
    </citation>
    <scope>NUCLEOTIDE SEQUENCE [LARGE SCALE GENOMIC DNA]</scope>
</reference>
<evidence type="ECO:0000313" key="2">
    <source>
        <dbReference type="Proteomes" id="UP000176791"/>
    </source>
</evidence>
<evidence type="ECO:0000313" key="1">
    <source>
        <dbReference type="EMBL" id="OGD55795.1"/>
    </source>
</evidence>
<protein>
    <recommendedName>
        <fullName evidence="3">AbiEi antitoxin C-terminal domain-containing protein</fullName>
    </recommendedName>
</protein>
<accession>A0A1F5DL14</accession>
<gene>
    <name evidence="1" type="ORF">A3E73_00265</name>
</gene>
<dbReference type="EMBL" id="MEZN01000034">
    <property type="protein sequence ID" value="OGD55795.1"/>
    <property type="molecule type" value="Genomic_DNA"/>
</dbReference>
<evidence type="ECO:0008006" key="3">
    <source>
        <dbReference type="Google" id="ProtNLM"/>
    </source>
</evidence>